<dbReference type="RefSeq" id="WP_169276636.1">
    <property type="nucleotide sequence ID" value="NZ_JABBCP010000001.1"/>
</dbReference>
<proteinExistence type="predicted"/>
<feature type="transmembrane region" description="Helical" evidence="2">
    <location>
        <begin position="21"/>
        <end position="43"/>
    </location>
</feature>
<gene>
    <name evidence="3" type="ORF">HF320_00680</name>
</gene>
<feature type="compositionally biased region" description="Low complexity" evidence="1">
    <location>
        <begin position="215"/>
        <end position="232"/>
    </location>
</feature>
<feature type="compositionally biased region" description="Acidic residues" evidence="1">
    <location>
        <begin position="190"/>
        <end position="214"/>
    </location>
</feature>
<evidence type="ECO:0000256" key="2">
    <source>
        <dbReference type="SAM" id="Phobius"/>
    </source>
</evidence>
<comment type="caution">
    <text evidence="3">The sequence shown here is derived from an EMBL/GenBank/DDBJ whole genome shotgun (WGS) entry which is preliminary data.</text>
</comment>
<keyword evidence="2" id="KW-0812">Transmembrane</keyword>
<protein>
    <submittedName>
        <fullName evidence="3">Uncharacterized protein</fullName>
    </submittedName>
</protein>
<feature type="transmembrane region" description="Helical" evidence="2">
    <location>
        <begin position="55"/>
        <end position="78"/>
    </location>
</feature>
<feature type="region of interest" description="Disordered" evidence="1">
    <location>
        <begin position="148"/>
        <end position="256"/>
    </location>
</feature>
<accession>A0A7X9UAL2</accession>
<dbReference type="EMBL" id="JABBCP010000001">
    <property type="protein sequence ID" value="NMF54855.1"/>
    <property type="molecule type" value="Genomic_DNA"/>
</dbReference>
<dbReference type="Proteomes" id="UP000546970">
    <property type="component" value="Unassembled WGS sequence"/>
</dbReference>
<organism evidence="3 4">
    <name type="scientific">Collinsella acetigenes</name>
    <dbReference type="NCBI Taxonomy" id="2713419"/>
    <lineage>
        <taxon>Bacteria</taxon>
        <taxon>Bacillati</taxon>
        <taxon>Actinomycetota</taxon>
        <taxon>Coriobacteriia</taxon>
        <taxon>Coriobacteriales</taxon>
        <taxon>Coriobacteriaceae</taxon>
        <taxon>Collinsella</taxon>
    </lineage>
</organism>
<evidence type="ECO:0000313" key="4">
    <source>
        <dbReference type="Proteomes" id="UP000546970"/>
    </source>
</evidence>
<keyword evidence="2" id="KW-0472">Membrane</keyword>
<feature type="compositionally biased region" description="Basic and acidic residues" evidence="1">
    <location>
        <begin position="155"/>
        <end position="170"/>
    </location>
</feature>
<reference evidence="3 4" key="1">
    <citation type="submission" date="2020-04" db="EMBL/GenBank/DDBJ databases">
        <title>Collinsella sp. KGMB02528 nov., an anaerobic actinobacterium isolated from human feces.</title>
        <authorList>
            <person name="Han K.-I."/>
            <person name="Eom M.K."/>
            <person name="Kim J.-S."/>
            <person name="Lee K.C."/>
            <person name="Suh M.K."/>
            <person name="Park S.-H."/>
            <person name="Lee J.H."/>
            <person name="Kang S.W."/>
            <person name="Park J.-E."/>
            <person name="Oh B.S."/>
            <person name="Yu S.Y."/>
            <person name="Choi S.-H."/>
            <person name="Lee D.H."/>
            <person name="Yoon H."/>
            <person name="Kim B.-Y."/>
            <person name="Lee J.H."/>
            <person name="Lee J.-S."/>
        </authorList>
    </citation>
    <scope>NUCLEOTIDE SEQUENCE [LARGE SCALE GENOMIC DNA]</scope>
    <source>
        <strain evidence="3 4">KGMB02528</strain>
    </source>
</reference>
<name>A0A7X9UAL2_9ACTN</name>
<keyword evidence="4" id="KW-1185">Reference proteome</keyword>
<feature type="transmembrane region" description="Helical" evidence="2">
    <location>
        <begin position="90"/>
        <end position="112"/>
    </location>
</feature>
<evidence type="ECO:0000256" key="1">
    <source>
        <dbReference type="SAM" id="MobiDB-lite"/>
    </source>
</evidence>
<keyword evidence="2" id="KW-1133">Transmembrane helix</keyword>
<evidence type="ECO:0000313" key="3">
    <source>
        <dbReference type="EMBL" id="NMF54855.1"/>
    </source>
</evidence>
<sequence length="256" mass="26395">MSDAQNTGRLGAERLEIACKVASIVLFVAAFMLAAVGAVHLAVLPGIIEPHLRNVAIEMALLALLLAVASTAVGAMGIMVVCRNYDAKRLFLASSGLVAFAIVGVLLAKFVIRGIFGMGSLTRPGMLVVLCSAVIAFACAQMLPRKPVAEDAEAEPDKDAESDGAEKSAEDAAEPDDADARESEAPAVEPEFESDDAPGNDAADDEDTNDDNPTDGDAAGAADADLSSDNAPVIDDDLEDDGPAQGAHFGKPCDDR</sequence>
<dbReference type="InterPro" id="IPR036259">
    <property type="entry name" value="MFS_trans_sf"/>
</dbReference>
<dbReference type="AlphaFoldDB" id="A0A7X9UAL2"/>
<dbReference type="SUPFAM" id="SSF103473">
    <property type="entry name" value="MFS general substrate transporter"/>
    <property type="match status" value="1"/>
</dbReference>